<evidence type="ECO:0000313" key="5">
    <source>
        <dbReference type="Proteomes" id="UP000501690"/>
    </source>
</evidence>
<name>A0A4D6NF35_VIGUN</name>
<dbReference type="InterPro" id="IPR050232">
    <property type="entry name" value="FBL13/AtMIF1-like"/>
</dbReference>
<organism evidence="4 5">
    <name type="scientific">Vigna unguiculata</name>
    <name type="common">Cowpea</name>
    <dbReference type="NCBI Taxonomy" id="3917"/>
    <lineage>
        <taxon>Eukaryota</taxon>
        <taxon>Viridiplantae</taxon>
        <taxon>Streptophyta</taxon>
        <taxon>Embryophyta</taxon>
        <taxon>Tracheophyta</taxon>
        <taxon>Spermatophyta</taxon>
        <taxon>Magnoliopsida</taxon>
        <taxon>eudicotyledons</taxon>
        <taxon>Gunneridae</taxon>
        <taxon>Pentapetalae</taxon>
        <taxon>rosids</taxon>
        <taxon>fabids</taxon>
        <taxon>Fabales</taxon>
        <taxon>Fabaceae</taxon>
        <taxon>Papilionoideae</taxon>
        <taxon>50 kb inversion clade</taxon>
        <taxon>NPAAA clade</taxon>
        <taxon>indigoferoid/millettioid clade</taxon>
        <taxon>Phaseoleae</taxon>
        <taxon>Vigna</taxon>
    </lineage>
</organism>
<dbReference type="InterPro" id="IPR001810">
    <property type="entry name" value="F-box_dom"/>
</dbReference>
<dbReference type="InterPro" id="IPR032675">
    <property type="entry name" value="LRR_dom_sf"/>
</dbReference>
<evidence type="ECO:0000259" key="1">
    <source>
        <dbReference type="Pfam" id="PF00646"/>
    </source>
</evidence>
<feature type="domain" description="F-box" evidence="1">
    <location>
        <begin position="23"/>
        <end position="61"/>
    </location>
</feature>
<dbReference type="InterPro" id="IPR036047">
    <property type="entry name" value="F-box-like_dom_sf"/>
</dbReference>
<gene>
    <name evidence="4" type="ORF">DEO72_LG10g2754</name>
</gene>
<evidence type="ECO:0008006" key="6">
    <source>
        <dbReference type="Google" id="ProtNLM"/>
    </source>
</evidence>
<keyword evidence="5" id="KW-1185">Reference proteome</keyword>
<dbReference type="InterPro" id="IPR055411">
    <property type="entry name" value="LRR_FXL15/At3g58940/PEG3-like"/>
</dbReference>
<proteinExistence type="predicted"/>
<sequence length="508" mass="58838">MAEPSANILKQTLDGEADNIDRLSALPESVLLSILSCLELKEAAATSVLSTTWRDIFLQLPNICLNFNINRNPPEQARLFHIFTLFAGRVFRERNPEAPVWFLKVSVSNFTQMMEEDYRSLLMSAAAAVSTQKVYQFDLRLTCSLLIESLNIVLPPAMFTSETLTILRLTLYADWDVPKNVWLPNLKYAHFIPYRLMHENSTQRFLDGCPRLQGMILMIGDITDSYETNVKTLRISSSSLKSLRLGWDQMDESEIMNIIVKSESLERLTLSLTGGHRVNVDTPNLNFFSITGYVLELNMIQSLPLIDEVVLDVQYIIQSSTYPQTQDASTFLRALENVRLLDISEQSMKALYESTSVVPIFRNMYKISLNYCNLFPHSRIQQVLFNLFENCPNLQVLFFEKVKVFHHYYYFHHVDFESVFPISMVQNLKRLEIFDFKGREMEYKLVEFFMNNGPCLETVFLRKDHLRGIWKPEQEQRIVSMMCSEECNIILSQNLESKIISIKKLDSP</sequence>
<reference evidence="4 5" key="1">
    <citation type="submission" date="2019-04" db="EMBL/GenBank/DDBJ databases">
        <title>An improved genome assembly and genetic linkage map for asparagus bean, Vigna unguiculata ssp. sesquipedialis.</title>
        <authorList>
            <person name="Xia Q."/>
            <person name="Zhang R."/>
            <person name="Dong Y."/>
        </authorList>
    </citation>
    <scope>NUCLEOTIDE SEQUENCE [LARGE SCALE GENOMIC DNA]</scope>
    <source>
        <tissue evidence="4">Leaf</tissue>
    </source>
</reference>
<evidence type="ECO:0000259" key="2">
    <source>
        <dbReference type="Pfam" id="PF08387"/>
    </source>
</evidence>
<dbReference type="SUPFAM" id="SSF52047">
    <property type="entry name" value="RNI-like"/>
    <property type="match status" value="1"/>
</dbReference>
<dbReference type="Gene3D" id="3.80.10.10">
    <property type="entry name" value="Ribonuclease Inhibitor"/>
    <property type="match status" value="1"/>
</dbReference>
<evidence type="ECO:0000313" key="4">
    <source>
        <dbReference type="EMBL" id="QCE11521.1"/>
    </source>
</evidence>
<dbReference type="SUPFAM" id="SSF81383">
    <property type="entry name" value="F-box domain"/>
    <property type="match status" value="1"/>
</dbReference>
<evidence type="ECO:0000259" key="3">
    <source>
        <dbReference type="Pfam" id="PF24758"/>
    </source>
</evidence>
<dbReference type="EMBL" id="CP039354">
    <property type="protein sequence ID" value="QCE11521.1"/>
    <property type="molecule type" value="Genomic_DNA"/>
</dbReference>
<dbReference type="Pfam" id="PF24758">
    <property type="entry name" value="LRR_At5g56370"/>
    <property type="match status" value="1"/>
</dbReference>
<dbReference type="Proteomes" id="UP000501690">
    <property type="component" value="Linkage Group LG10"/>
</dbReference>
<protein>
    <recommendedName>
        <fullName evidence="6">F-box domain-containing protein</fullName>
    </recommendedName>
</protein>
<dbReference type="PANTHER" id="PTHR31900:SF34">
    <property type="entry name" value="EMB|CAB62440.1-RELATED"/>
    <property type="match status" value="1"/>
</dbReference>
<dbReference type="Pfam" id="PF00646">
    <property type="entry name" value="F-box"/>
    <property type="match status" value="1"/>
</dbReference>
<dbReference type="Gene3D" id="1.20.1280.50">
    <property type="match status" value="1"/>
</dbReference>
<dbReference type="PANTHER" id="PTHR31900">
    <property type="entry name" value="F-BOX/RNI SUPERFAMILY PROTEIN-RELATED"/>
    <property type="match status" value="1"/>
</dbReference>
<dbReference type="InterPro" id="IPR006566">
    <property type="entry name" value="FBD"/>
</dbReference>
<feature type="domain" description="FBD" evidence="2">
    <location>
        <begin position="425"/>
        <end position="459"/>
    </location>
</feature>
<dbReference type="AlphaFoldDB" id="A0A4D6NF35"/>
<dbReference type="Pfam" id="PF08387">
    <property type="entry name" value="FBD"/>
    <property type="match status" value="1"/>
</dbReference>
<feature type="domain" description="F-box/LRR-repeat protein 15/At3g58940/PEG3-like LRR" evidence="3">
    <location>
        <begin position="149"/>
        <end position="271"/>
    </location>
</feature>
<accession>A0A4D6NF35</accession>